<dbReference type="OrthoDB" id="5392962at2"/>
<protein>
    <submittedName>
        <fullName evidence="2">Uncharacterized protein</fullName>
    </submittedName>
</protein>
<evidence type="ECO:0000313" key="2">
    <source>
        <dbReference type="EMBL" id="MRD47126.1"/>
    </source>
</evidence>
<proteinExistence type="predicted"/>
<dbReference type="AlphaFoldDB" id="A0A844B6W9"/>
<reference evidence="2 3" key="1">
    <citation type="submission" date="2019-11" db="EMBL/GenBank/DDBJ databases">
        <title>Caenimonas koreensis gen. nov., sp. nov., isolated from activated sludge.</title>
        <authorList>
            <person name="Seung H.R."/>
        </authorList>
    </citation>
    <scope>NUCLEOTIDE SEQUENCE [LARGE SCALE GENOMIC DNA]</scope>
    <source>
        <strain evidence="2 3">EMB320</strain>
    </source>
</reference>
<sequence>MKKLLHVLVATALGITSLLAHAEDPNALRAKYAELREPLRSNSFGRAIYINSTETNDVLTGDIYAVLDHPFKTVSESLKGPGDWCDIMLLPFNTKYCHANGAGDAVTLDVRIGRKFDQPVQDAYQIDFAYKAVAASADYLESRLTAATGPLGTRNYRIAISAVPLDNGKSFMHLSYSYGYGFAGRLAMQAYLSTAGASKVGFSSAGKTANGEPVLIGGMRGAIERNVMRYYLAIDSYLVSQSASPQQRVDKQISTWFNATERYARQLHEMDRAQYVSMKRAEYERAQTALN</sequence>
<keyword evidence="1" id="KW-0732">Signal</keyword>
<accession>A0A844B6W9</accession>
<dbReference type="Proteomes" id="UP000487350">
    <property type="component" value="Unassembled WGS sequence"/>
</dbReference>
<feature type="signal peptide" evidence="1">
    <location>
        <begin position="1"/>
        <end position="22"/>
    </location>
</feature>
<gene>
    <name evidence="2" type="ORF">GHT07_07535</name>
</gene>
<evidence type="ECO:0000313" key="3">
    <source>
        <dbReference type="Proteomes" id="UP000487350"/>
    </source>
</evidence>
<evidence type="ECO:0000256" key="1">
    <source>
        <dbReference type="SAM" id="SignalP"/>
    </source>
</evidence>
<dbReference type="EMBL" id="WJBU01000006">
    <property type="protein sequence ID" value="MRD47126.1"/>
    <property type="molecule type" value="Genomic_DNA"/>
</dbReference>
<organism evidence="2 3">
    <name type="scientific">Caenimonas koreensis DSM 17982</name>
    <dbReference type="NCBI Taxonomy" id="1121255"/>
    <lineage>
        <taxon>Bacteria</taxon>
        <taxon>Pseudomonadati</taxon>
        <taxon>Pseudomonadota</taxon>
        <taxon>Betaproteobacteria</taxon>
        <taxon>Burkholderiales</taxon>
        <taxon>Comamonadaceae</taxon>
        <taxon>Caenimonas</taxon>
    </lineage>
</organism>
<comment type="caution">
    <text evidence="2">The sequence shown here is derived from an EMBL/GenBank/DDBJ whole genome shotgun (WGS) entry which is preliminary data.</text>
</comment>
<keyword evidence="3" id="KW-1185">Reference proteome</keyword>
<feature type="chain" id="PRO_5032277489" evidence="1">
    <location>
        <begin position="23"/>
        <end position="291"/>
    </location>
</feature>
<dbReference type="RefSeq" id="WP_153584455.1">
    <property type="nucleotide sequence ID" value="NZ_WJBU01000006.1"/>
</dbReference>
<name>A0A844B6W9_9BURK</name>